<protein>
    <recommendedName>
        <fullName evidence="5">Integral membrane protein</fullName>
    </recommendedName>
</protein>
<evidence type="ECO:0008006" key="5">
    <source>
        <dbReference type="Google" id="ProtNLM"/>
    </source>
</evidence>
<feature type="compositionally biased region" description="Low complexity" evidence="1">
    <location>
        <begin position="15"/>
        <end position="27"/>
    </location>
</feature>
<feature type="compositionally biased region" description="Pro residues" evidence="1">
    <location>
        <begin position="1"/>
        <end position="10"/>
    </location>
</feature>
<accession>A0ABU2M119</accession>
<dbReference type="Proteomes" id="UP001183420">
    <property type="component" value="Unassembled WGS sequence"/>
</dbReference>
<evidence type="ECO:0000256" key="1">
    <source>
        <dbReference type="SAM" id="MobiDB-lite"/>
    </source>
</evidence>
<organism evidence="3 4">
    <name type="scientific">Streptomyces millisiae</name>
    <dbReference type="NCBI Taxonomy" id="3075542"/>
    <lineage>
        <taxon>Bacteria</taxon>
        <taxon>Bacillati</taxon>
        <taxon>Actinomycetota</taxon>
        <taxon>Actinomycetes</taxon>
        <taxon>Kitasatosporales</taxon>
        <taxon>Streptomycetaceae</taxon>
        <taxon>Streptomyces</taxon>
    </lineage>
</organism>
<dbReference type="RefSeq" id="WP_311603900.1">
    <property type="nucleotide sequence ID" value="NZ_JAVREM010000080.1"/>
</dbReference>
<proteinExistence type="predicted"/>
<name>A0ABU2M119_9ACTN</name>
<feature type="compositionally biased region" description="Pro residues" evidence="1">
    <location>
        <begin position="64"/>
        <end position="74"/>
    </location>
</feature>
<feature type="transmembrane region" description="Helical" evidence="2">
    <location>
        <begin position="98"/>
        <end position="123"/>
    </location>
</feature>
<keyword evidence="2" id="KW-0812">Transmembrane</keyword>
<feature type="transmembrane region" description="Helical" evidence="2">
    <location>
        <begin position="215"/>
        <end position="236"/>
    </location>
</feature>
<keyword evidence="2" id="KW-1133">Transmembrane helix</keyword>
<evidence type="ECO:0000313" key="3">
    <source>
        <dbReference type="EMBL" id="MDT0322963.1"/>
    </source>
</evidence>
<keyword evidence="2" id="KW-0472">Membrane</keyword>
<evidence type="ECO:0000313" key="4">
    <source>
        <dbReference type="Proteomes" id="UP001183420"/>
    </source>
</evidence>
<feature type="transmembrane region" description="Helical" evidence="2">
    <location>
        <begin position="159"/>
        <end position="183"/>
    </location>
</feature>
<feature type="compositionally biased region" description="Pro residues" evidence="1">
    <location>
        <begin position="28"/>
        <end position="43"/>
    </location>
</feature>
<feature type="transmembrane region" description="Helical" evidence="2">
    <location>
        <begin position="135"/>
        <end position="152"/>
    </location>
</feature>
<comment type="caution">
    <text evidence="3">The sequence shown here is derived from an EMBL/GenBank/DDBJ whole genome shotgun (WGS) entry which is preliminary data.</text>
</comment>
<sequence length="239" mass="25007">MSQPWQPPQPGDGAGQQPPQQPGGAPQYGPPQPYGQPQQPPQQPGYGYPSQPPAQPQPGYGYPQQPPQPNPYGAPQPYGAPGGYPPVPQPGGGPKQNVLLAVVLSVAGALVAALLYGLIFYALFDEDNGEFTQPFYVLVVVGVLAALGPAFFAKGNWGLYIVAAVLAVAAGIGGELFGTAMALSEYAFNGDPGTFEILTSYPDDLWDVWDEGNEAVNYVLLALPAVGAIAFSAGLMRRR</sequence>
<gene>
    <name evidence="3" type="ORF">RNC47_32090</name>
</gene>
<evidence type="ECO:0000256" key="2">
    <source>
        <dbReference type="SAM" id="Phobius"/>
    </source>
</evidence>
<reference evidence="4" key="1">
    <citation type="submission" date="2023-07" db="EMBL/GenBank/DDBJ databases">
        <title>30 novel species of actinomycetes from the DSMZ collection.</title>
        <authorList>
            <person name="Nouioui I."/>
        </authorList>
    </citation>
    <scope>NUCLEOTIDE SEQUENCE [LARGE SCALE GENOMIC DNA]</scope>
    <source>
        <strain evidence="4">DSM 44918</strain>
    </source>
</reference>
<feature type="region of interest" description="Disordered" evidence="1">
    <location>
        <begin position="1"/>
        <end position="90"/>
    </location>
</feature>
<dbReference type="EMBL" id="JAVREM010000080">
    <property type="protein sequence ID" value="MDT0322963.1"/>
    <property type="molecule type" value="Genomic_DNA"/>
</dbReference>
<keyword evidence="4" id="KW-1185">Reference proteome</keyword>